<gene>
    <name evidence="5" type="ORF">V6984_17670</name>
</gene>
<dbReference type="PANTHER" id="PTHR37469:SF3">
    <property type="entry name" value="PUTATIVE-RELATED"/>
    <property type="match status" value="1"/>
</dbReference>
<dbReference type="Gene3D" id="1.50.10.10">
    <property type="match status" value="1"/>
</dbReference>
<dbReference type="InterPro" id="IPR037018">
    <property type="entry name" value="GH65_N"/>
</dbReference>
<dbReference type="InterPro" id="IPR037828">
    <property type="entry name" value="GH94N_ChBP"/>
</dbReference>
<name>A0ABZ3ESW2_9FIRM</name>
<evidence type="ECO:0000256" key="2">
    <source>
        <dbReference type="ARBA" id="ARBA00022679"/>
    </source>
</evidence>
<dbReference type="InterPro" id="IPR052047">
    <property type="entry name" value="GH94_Enzymes"/>
</dbReference>
<feature type="domain" description="Glycosyl hydrolase 94 supersandwich" evidence="3">
    <location>
        <begin position="11"/>
        <end position="281"/>
    </location>
</feature>
<dbReference type="InterPro" id="IPR033432">
    <property type="entry name" value="GH94_catalytic"/>
</dbReference>
<evidence type="ECO:0000259" key="4">
    <source>
        <dbReference type="Pfam" id="PF17167"/>
    </source>
</evidence>
<accession>A0ABZ3ESW2</accession>
<keyword evidence="2" id="KW-0808">Transferase</keyword>
<keyword evidence="6" id="KW-1185">Reference proteome</keyword>
<dbReference type="EMBL" id="CP146256">
    <property type="protein sequence ID" value="XAH73313.1"/>
    <property type="molecule type" value="Genomic_DNA"/>
</dbReference>
<keyword evidence="1" id="KW-0328">Glycosyltransferase</keyword>
<reference evidence="5 6" key="1">
    <citation type="submission" date="2024-02" db="EMBL/GenBank/DDBJ databases">
        <title>Bacterial strain from lacustrine sediment.</title>
        <authorList>
            <person name="Petit C."/>
            <person name="Fadhlaoui K."/>
        </authorList>
    </citation>
    <scope>NUCLEOTIDE SEQUENCE [LARGE SCALE GENOMIC DNA]</scope>
    <source>
        <strain evidence="5 6">IPX-CK</strain>
    </source>
</reference>
<dbReference type="CDD" id="cd11755">
    <property type="entry name" value="GH94N_ChBP_like"/>
    <property type="match status" value="1"/>
</dbReference>
<feature type="domain" description="Glycosyl hydrolase 94 catalytic" evidence="4">
    <location>
        <begin position="295"/>
        <end position="721"/>
    </location>
</feature>
<evidence type="ECO:0000313" key="6">
    <source>
        <dbReference type="Proteomes" id="UP001451571"/>
    </source>
</evidence>
<dbReference type="SUPFAM" id="SSF48208">
    <property type="entry name" value="Six-hairpin glycosidases"/>
    <property type="match status" value="1"/>
</dbReference>
<organism evidence="5 6">
    <name type="scientific">Kineothrix sedimenti</name>
    <dbReference type="NCBI Taxonomy" id="3123317"/>
    <lineage>
        <taxon>Bacteria</taxon>
        <taxon>Bacillati</taxon>
        <taxon>Bacillota</taxon>
        <taxon>Clostridia</taxon>
        <taxon>Lachnospirales</taxon>
        <taxon>Lachnospiraceae</taxon>
        <taxon>Kineothrix</taxon>
    </lineage>
</organism>
<dbReference type="InterPro" id="IPR008928">
    <property type="entry name" value="6-hairpin_glycosidase_sf"/>
</dbReference>
<dbReference type="Pfam" id="PF17167">
    <property type="entry name" value="Glyco_hydro_94"/>
    <property type="match status" value="1"/>
</dbReference>
<protein>
    <submittedName>
        <fullName evidence="5">N,N'-diacetylchitobiose phosphorylase</fullName>
    </submittedName>
</protein>
<dbReference type="InterPro" id="IPR010383">
    <property type="entry name" value="Glyco_hydrolase_94_b-supersand"/>
</dbReference>
<sequence length="796" mass="91281">MQYGHFDNEKREYVIDRVDIPTSWTNYLGVQDMCVVVNHTAGGYMFYKTPEYHRVTRFRGNSIPMDRPGHYVYIRDNDSEDYWSISWQPVGKSLEEAKYTCRHGMSYSIYECGYSKIKATQTLVVPLNDSVELWDVTIKNEDDRPRDLSLFSYCEFSFHHVMIDNQNFQMSMYCAGSSYEDGIIEHDLFYEEFGYQYFASNFEPDGYDCLRDKFLGLYHTEDNPAAVERGKCSGSHELGNNHCGSLQKNIVLQPGEEVRVVFMLGEGRRDEGKKAKAKYSDFSAVDKVYEDLRKYWNNKFEKLQINTPNEGMNTLINTWTLYQAEINVMFSRFASFIEVGGRVGLGYRDTAQDAMTIPHSNPEKCRQRIVELLRGLVSKGYGLHLFQPEWFEPDHEEKPFNSPTVIPSPDKDNIIHGLKDACSDDALWLVSSIVEFIKETGDKAFADEVITYADGGEGTVYEHMMRILDFSAEQVGATGICKGLRADWNDCLNLGGGESAMVSFLHYWAIENFLELARYLGREKEVVKYTEMSETVKKVCNDELWDGEWFIRGITKNGKKIGTHSDKEGKVHLESNSWAVLSGAADHEKGIRAMDSVDEYLYTPWGIMLNAPSYTVPDEDIGFVTRVYPGVKENGAVFSHPNPWAWAAECKLGRGDRAMKFYNALCPYYQNDKIDIREAEPYSYCQFIMGRDHTAHGRARHPFMTGTGGWAYFSATRYILGIRPQFEYLEIDPCIPAEWKEFSMLRQWRGVDYHIEVVNPDGVMKGVKELYLDGEKVECIPLVDKGTAHRVKVVMG</sequence>
<dbReference type="Pfam" id="PF06165">
    <property type="entry name" value="GH94_b-supersand"/>
    <property type="match status" value="1"/>
</dbReference>
<dbReference type="Gene3D" id="2.60.420.10">
    <property type="entry name" value="Maltose phosphorylase, domain 3"/>
    <property type="match status" value="1"/>
</dbReference>
<dbReference type="SMART" id="SM01068">
    <property type="entry name" value="CBM_X"/>
    <property type="match status" value="1"/>
</dbReference>
<dbReference type="Gene3D" id="2.70.98.40">
    <property type="entry name" value="Glycoside hydrolase, family 65, N-terminal domain"/>
    <property type="match status" value="1"/>
</dbReference>
<dbReference type="InterPro" id="IPR011013">
    <property type="entry name" value="Gal_mutarotase_sf_dom"/>
</dbReference>
<evidence type="ECO:0000259" key="3">
    <source>
        <dbReference type="Pfam" id="PF06165"/>
    </source>
</evidence>
<proteinExistence type="predicted"/>
<evidence type="ECO:0000313" key="5">
    <source>
        <dbReference type="EMBL" id="XAH73313.1"/>
    </source>
</evidence>
<dbReference type="PANTHER" id="PTHR37469">
    <property type="entry name" value="CELLOBIONIC ACID PHOSPHORYLASE-RELATED"/>
    <property type="match status" value="1"/>
</dbReference>
<dbReference type="RefSeq" id="WP_342756921.1">
    <property type="nucleotide sequence ID" value="NZ_CP146256.1"/>
</dbReference>
<dbReference type="InterPro" id="IPR012341">
    <property type="entry name" value="6hp_glycosidase-like_sf"/>
</dbReference>
<evidence type="ECO:0000256" key="1">
    <source>
        <dbReference type="ARBA" id="ARBA00022676"/>
    </source>
</evidence>
<dbReference type="Proteomes" id="UP001451571">
    <property type="component" value="Chromosome"/>
</dbReference>
<dbReference type="SUPFAM" id="SSF74650">
    <property type="entry name" value="Galactose mutarotase-like"/>
    <property type="match status" value="1"/>
</dbReference>